<dbReference type="SMART" id="SM00086">
    <property type="entry name" value="PAC"/>
    <property type="match status" value="3"/>
</dbReference>
<evidence type="ECO:0000313" key="9">
    <source>
        <dbReference type="Proteomes" id="UP001165678"/>
    </source>
</evidence>
<keyword evidence="9" id="KW-1185">Reference proteome</keyword>
<feature type="transmembrane region" description="Helical" evidence="6">
    <location>
        <begin position="51"/>
        <end position="73"/>
    </location>
</feature>
<comment type="caution">
    <text evidence="8">The sequence shown here is derived from an EMBL/GenBank/DDBJ whole genome shotgun (WGS) entry which is preliminary data.</text>
</comment>
<dbReference type="RefSeq" id="WP_265896578.1">
    <property type="nucleotide sequence ID" value="NZ_JAPIVE010000003.1"/>
</dbReference>
<keyword evidence="6" id="KW-0812">Transmembrane</keyword>
<name>A0AA41ZHT6_9GAMM</name>
<keyword evidence="6" id="KW-1133">Transmembrane helix</keyword>
<evidence type="ECO:0000313" key="8">
    <source>
        <dbReference type="EMBL" id="MCX2524956.1"/>
    </source>
</evidence>
<proteinExistence type="predicted"/>
<dbReference type="CDD" id="cd00130">
    <property type="entry name" value="PAS"/>
    <property type="match status" value="2"/>
</dbReference>
<dbReference type="Pfam" id="PF17159">
    <property type="entry name" value="MASE3"/>
    <property type="match status" value="1"/>
</dbReference>
<protein>
    <recommendedName>
        <fullName evidence="2">histidine kinase</fullName>
        <ecNumber evidence="2">2.7.13.3</ecNumber>
    </recommendedName>
</protein>
<keyword evidence="6" id="KW-0472">Membrane</keyword>
<comment type="catalytic activity">
    <reaction evidence="1">
        <text>ATP + protein L-histidine = ADP + protein N-phospho-L-histidine.</text>
        <dbReference type="EC" id="2.7.13.3"/>
    </reaction>
</comment>
<organism evidence="8 9">
    <name type="scientific">Larsenimonas rhizosphaerae</name>
    <dbReference type="NCBI Taxonomy" id="2944682"/>
    <lineage>
        <taxon>Bacteria</taxon>
        <taxon>Pseudomonadati</taxon>
        <taxon>Pseudomonadota</taxon>
        <taxon>Gammaproteobacteria</taxon>
        <taxon>Oceanospirillales</taxon>
        <taxon>Halomonadaceae</taxon>
        <taxon>Larsenimonas</taxon>
    </lineage>
</organism>
<dbReference type="InterPro" id="IPR001610">
    <property type="entry name" value="PAC"/>
</dbReference>
<evidence type="ECO:0000256" key="6">
    <source>
        <dbReference type="SAM" id="Phobius"/>
    </source>
</evidence>
<evidence type="ECO:0000256" key="1">
    <source>
        <dbReference type="ARBA" id="ARBA00000085"/>
    </source>
</evidence>
<dbReference type="Pfam" id="PF13426">
    <property type="entry name" value="PAS_9"/>
    <property type="match status" value="1"/>
</dbReference>
<gene>
    <name evidence="8" type="ORF">OQ287_11950</name>
</gene>
<keyword evidence="3" id="KW-0597">Phosphoprotein</keyword>
<dbReference type="Gene3D" id="3.30.450.20">
    <property type="entry name" value="PAS domain"/>
    <property type="match status" value="3"/>
</dbReference>
<feature type="transmembrane region" description="Helical" evidence="6">
    <location>
        <begin position="80"/>
        <end position="99"/>
    </location>
</feature>
<feature type="transmembrane region" description="Helical" evidence="6">
    <location>
        <begin position="21"/>
        <end position="39"/>
    </location>
</feature>
<feature type="domain" description="PAS" evidence="7">
    <location>
        <begin position="288"/>
        <end position="361"/>
    </location>
</feature>
<dbReference type="Pfam" id="PF13188">
    <property type="entry name" value="PAS_8"/>
    <property type="match status" value="1"/>
</dbReference>
<dbReference type="InterPro" id="IPR052162">
    <property type="entry name" value="Sensor_kinase/Photoreceptor"/>
</dbReference>
<dbReference type="SMART" id="SM00091">
    <property type="entry name" value="PAS"/>
    <property type="match status" value="3"/>
</dbReference>
<dbReference type="PANTHER" id="PTHR43304">
    <property type="entry name" value="PHYTOCHROME-LIKE PROTEIN CPH1"/>
    <property type="match status" value="1"/>
</dbReference>
<dbReference type="PROSITE" id="PS50112">
    <property type="entry name" value="PAS"/>
    <property type="match status" value="1"/>
</dbReference>
<dbReference type="AlphaFoldDB" id="A0AA41ZHT6"/>
<dbReference type="InterPro" id="IPR035965">
    <property type="entry name" value="PAS-like_dom_sf"/>
</dbReference>
<accession>A0AA41ZHT6</accession>
<dbReference type="SUPFAM" id="SSF55785">
    <property type="entry name" value="PYP-like sensor domain (PAS domain)"/>
    <property type="match status" value="3"/>
</dbReference>
<evidence type="ECO:0000256" key="2">
    <source>
        <dbReference type="ARBA" id="ARBA00012438"/>
    </source>
</evidence>
<evidence type="ECO:0000259" key="7">
    <source>
        <dbReference type="PROSITE" id="PS50112"/>
    </source>
</evidence>
<keyword evidence="5" id="KW-0418">Kinase</keyword>
<dbReference type="PANTHER" id="PTHR43304:SF1">
    <property type="entry name" value="PAC DOMAIN-CONTAINING PROTEIN"/>
    <property type="match status" value="1"/>
</dbReference>
<keyword evidence="4" id="KW-0808">Transferase</keyword>
<evidence type="ECO:0000256" key="3">
    <source>
        <dbReference type="ARBA" id="ARBA00022553"/>
    </source>
</evidence>
<dbReference type="GO" id="GO:0004673">
    <property type="term" value="F:protein histidine kinase activity"/>
    <property type="evidence" value="ECO:0007669"/>
    <property type="project" value="UniProtKB-EC"/>
</dbReference>
<feature type="transmembrane region" description="Helical" evidence="6">
    <location>
        <begin position="151"/>
        <end position="171"/>
    </location>
</feature>
<feature type="transmembrane region" description="Helical" evidence="6">
    <location>
        <begin position="191"/>
        <end position="211"/>
    </location>
</feature>
<dbReference type="Pfam" id="PF08447">
    <property type="entry name" value="PAS_3"/>
    <property type="match status" value="1"/>
</dbReference>
<sequence>MSYPFSSRASGYRLQSASFRYLLLPAILLMALIGFLWLSRVQGTWIPPHYAAWHAVIEIMATLMALMVTLCLFTGYQRTVPAALLVMGVLYGLAAGFNLAHALSFPGLALLPGITDINVTLYLGATGRFLAISALLMVGISSVERWPSSRWLFGLLIGSALLALVLAGLIYHHDRIPLLYNQGEGLSTFKIVMEWVLVVTSLMAGVFLMKNERLSKYVNNKQLASAAFITALSEVCFTLYAASYDGYSLLGHVYKLIAYGLVCQATLGSSLKQPFTELQETRASLDRLKRDYHFALENARTGIWEYNPDQDRLDYSQHWHRLLGYQNSDMLDGSIEKTLGQIHPDDRAEFKQIIHRHLYDEGPPIQHEYRVLDANGQWVWVEAQGQVMSRDAMMHPVHVVGTVTIINERKPTQLAFQAMNNRFRAIFDASADGMAMIDTTGAPHQTNSPLQQLYGEEINPAISLFEQASGPDARRLAIDWNDYLEQLPLGQEAALSPFTGKYRLDTGVYKPRWTEWNIMPLSNEPLFLVQVSDIDEQHYAREHLRENKALYRGLFTGGNAIKLLINPLDGQIIDANPAASEYYGYALRTLQGMSIQTLNGGNHEDVKRRLLQAQLNSIARFETTHCLANGEHRAVDIRISPIHINGGNMLFAIVTDTQERVCAEQSLAQSTELCREKERYRQRLHALRSRLAAATTIEMFRAGVTQELPGCFTDTSGTLTLPITELAQPLRVHWGTEQHAQSDCTLSRTIDSDQASPGTLTLMTEPLTPERRKLLEDTLDECTIALATALTILRLYLRVQEAGRKPFE</sequence>
<feature type="transmembrane region" description="Helical" evidence="6">
    <location>
        <begin position="119"/>
        <end position="139"/>
    </location>
</feature>
<dbReference type="EC" id="2.7.13.3" evidence="2"/>
<reference evidence="8" key="1">
    <citation type="submission" date="2022-11" db="EMBL/GenBank/DDBJ databases">
        <title>Larsenimonas rhizosphaerae sp. nov., isolated from a tidal mudflat.</title>
        <authorList>
            <person name="Lee S.D."/>
            <person name="Kim I.S."/>
        </authorList>
    </citation>
    <scope>NUCLEOTIDE SEQUENCE</scope>
    <source>
        <strain evidence="8">GH2-1</strain>
    </source>
</reference>
<evidence type="ECO:0000256" key="4">
    <source>
        <dbReference type="ARBA" id="ARBA00022679"/>
    </source>
</evidence>
<dbReference type="InterPro" id="IPR000014">
    <property type="entry name" value="PAS"/>
</dbReference>
<dbReference type="InterPro" id="IPR033425">
    <property type="entry name" value="MASE3"/>
</dbReference>
<dbReference type="InterPro" id="IPR013655">
    <property type="entry name" value="PAS_fold_3"/>
</dbReference>
<evidence type="ECO:0000256" key="5">
    <source>
        <dbReference type="ARBA" id="ARBA00022777"/>
    </source>
</evidence>
<dbReference type="NCBIfam" id="TIGR00229">
    <property type="entry name" value="sensory_box"/>
    <property type="match status" value="2"/>
</dbReference>
<dbReference type="Proteomes" id="UP001165678">
    <property type="component" value="Unassembled WGS sequence"/>
</dbReference>
<dbReference type="EMBL" id="JAPIVE010000003">
    <property type="protein sequence ID" value="MCX2524956.1"/>
    <property type="molecule type" value="Genomic_DNA"/>
</dbReference>
<feature type="transmembrane region" description="Helical" evidence="6">
    <location>
        <begin position="223"/>
        <end position="242"/>
    </location>
</feature>